<keyword evidence="4 6" id="KW-1133">Transmembrane helix</keyword>
<evidence type="ECO:0000256" key="3">
    <source>
        <dbReference type="ARBA" id="ARBA00022837"/>
    </source>
</evidence>
<feature type="domain" description="EF-hand" evidence="7">
    <location>
        <begin position="333"/>
        <end position="368"/>
    </location>
</feature>
<dbReference type="EMBL" id="CAJNNW010024435">
    <property type="protein sequence ID" value="CAE8672399.1"/>
    <property type="molecule type" value="Genomic_DNA"/>
</dbReference>
<evidence type="ECO:0000256" key="2">
    <source>
        <dbReference type="ARBA" id="ARBA00022692"/>
    </source>
</evidence>
<proteinExistence type="predicted"/>
<dbReference type="SUPFAM" id="SSF47473">
    <property type="entry name" value="EF-hand"/>
    <property type="match status" value="1"/>
</dbReference>
<dbReference type="GO" id="GO:0086010">
    <property type="term" value="P:membrane depolarization during action potential"/>
    <property type="evidence" value="ECO:0007669"/>
    <property type="project" value="TreeGrafter"/>
</dbReference>
<dbReference type="SMART" id="SM00054">
    <property type="entry name" value="EFh"/>
    <property type="match status" value="2"/>
</dbReference>
<feature type="transmembrane region" description="Helical" evidence="6">
    <location>
        <begin position="82"/>
        <end position="100"/>
    </location>
</feature>
<dbReference type="InterPro" id="IPR043203">
    <property type="entry name" value="VGCC_Ca_Na"/>
</dbReference>
<name>A0A813JBQ5_POLGL</name>
<feature type="transmembrane region" description="Helical" evidence="6">
    <location>
        <begin position="215"/>
        <end position="233"/>
    </location>
</feature>
<dbReference type="GO" id="GO:0005248">
    <property type="term" value="F:voltage-gated sodium channel activity"/>
    <property type="evidence" value="ECO:0007669"/>
    <property type="project" value="TreeGrafter"/>
</dbReference>
<reference evidence="8" key="1">
    <citation type="submission" date="2021-02" db="EMBL/GenBank/DDBJ databases">
        <authorList>
            <person name="Dougan E. K."/>
            <person name="Rhodes N."/>
            <person name="Thang M."/>
            <person name="Chan C."/>
        </authorList>
    </citation>
    <scope>NUCLEOTIDE SEQUENCE</scope>
</reference>
<dbReference type="Proteomes" id="UP000626109">
    <property type="component" value="Unassembled WGS sequence"/>
</dbReference>
<evidence type="ECO:0000313" key="8">
    <source>
        <dbReference type="EMBL" id="CAE8672399.1"/>
    </source>
</evidence>
<dbReference type="GO" id="GO:0001518">
    <property type="term" value="C:voltage-gated sodium channel complex"/>
    <property type="evidence" value="ECO:0007669"/>
    <property type="project" value="TreeGrafter"/>
</dbReference>
<dbReference type="Pfam" id="PF13202">
    <property type="entry name" value="EF-hand_5"/>
    <property type="match status" value="2"/>
</dbReference>
<dbReference type="InterPro" id="IPR005821">
    <property type="entry name" value="Ion_trans_dom"/>
</dbReference>
<dbReference type="Pfam" id="PF00520">
    <property type="entry name" value="Ion_trans"/>
    <property type="match status" value="1"/>
</dbReference>
<dbReference type="PROSITE" id="PS50222">
    <property type="entry name" value="EF_HAND_2"/>
    <property type="match status" value="2"/>
</dbReference>
<dbReference type="Gene3D" id="1.20.120.350">
    <property type="entry name" value="Voltage-gated potassium channels. Chain C"/>
    <property type="match status" value="1"/>
</dbReference>
<dbReference type="SUPFAM" id="SSF81324">
    <property type="entry name" value="Voltage-gated potassium channels"/>
    <property type="match status" value="1"/>
</dbReference>
<evidence type="ECO:0000256" key="4">
    <source>
        <dbReference type="ARBA" id="ARBA00022989"/>
    </source>
</evidence>
<dbReference type="Gene3D" id="1.10.287.70">
    <property type="match status" value="1"/>
</dbReference>
<evidence type="ECO:0000259" key="7">
    <source>
        <dbReference type="PROSITE" id="PS50222"/>
    </source>
</evidence>
<gene>
    <name evidence="8" type="ORF">PGLA2088_LOCUS18045</name>
</gene>
<organism evidence="8 9">
    <name type="scientific">Polarella glacialis</name>
    <name type="common">Dinoflagellate</name>
    <dbReference type="NCBI Taxonomy" id="89957"/>
    <lineage>
        <taxon>Eukaryota</taxon>
        <taxon>Sar</taxon>
        <taxon>Alveolata</taxon>
        <taxon>Dinophyceae</taxon>
        <taxon>Suessiales</taxon>
        <taxon>Suessiaceae</taxon>
        <taxon>Polarella</taxon>
    </lineage>
</organism>
<evidence type="ECO:0000256" key="1">
    <source>
        <dbReference type="ARBA" id="ARBA00004141"/>
    </source>
</evidence>
<evidence type="ECO:0000256" key="6">
    <source>
        <dbReference type="SAM" id="Phobius"/>
    </source>
</evidence>
<sequence>MALIKSVVPTSELSEAPVDFQEKAFRSSLGRQQTGGSALGRLASAASWDFGQAVKDVRGTLSSHLGDIKKHKEVLPWTQGRVFQIVVSTFVLLNALFLGLETDYNSDPSGDFDFWKVSNVIFTAIFCMELAIRMYSSRLAFLLDRWNLFDSVLVFSSSLDTFVLDLVLSNKSSMGLLSIMRVLRVLRVARVLRLLRFFKPLWLLVAGALDAMRALGWAWFMISIIIYTFAIITTRTIGNPYSQEDPEIDKLFGDVLKSMFTFFQVMTLEGWPDVARQAMKHEPWSFVLFFIFMLLTTFSIMNMVVSVIVDSTLEQSMDQKSLEVQQREAETIAAVVKLDEVFRSADADSDGQLTKAELRMALELPEIKEQLKEAGVDLHQAENVFDVIDYDESGSLDAKEFSVGLLKSRGDAKSQEILALQCDLWRREGRIRSGIKNLCIKTDERMAHVDDELLLLRRDLDALISGLGMPPGA</sequence>
<keyword evidence="2 6" id="KW-0812">Transmembrane</keyword>
<feature type="transmembrane region" description="Helical" evidence="6">
    <location>
        <begin position="286"/>
        <end position="309"/>
    </location>
</feature>
<dbReference type="GO" id="GO:0005509">
    <property type="term" value="F:calcium ion binding"/>
    <property type="evidence" value="ECO:0007669"/>
    <property type="project" value="InterPro"/>
</dbReference>
<evidence type="ECO:0000313" key="9">
    <source>
        <dbReference type="Proteomes" id="UP000626109"/>
    </source>
</evidence>
<dbReference type="InterPro" id="IPR011992">
    <property type="entry name" value="EF-hand-dom_pair"/>
</dbReference>
<dbReference type="Gene3D" id="1.10.238.10">
    <property type="entry name" value="EF-hand"/>
    <property type="match status" value="1"/>
</dbReference>
<dbReference type="InterPro" id="IPR002048">
    <property type="entry name" value="EF_hand_dom"/>
</dbReference>
<evidence type="ECO:0000256" key="5">
    <source>
        <dbReference type="ARBA" id="ARBA00023136"/>
    </source>
</evidence>
<feature type="domain" description="EF-hand" evidence="7">
    <location>
        <begin position="376"/>
        <end position="411"/>
    </location>
</feature>
<comment type="subcellular location">
    <subcellularLocation>
        <location evidence="1">Membrane</location>
        <topology evidence="1">Multi-pass membrane protein</topology>
    </subcellularLocation>
</comment>
<dbReference type="InterPro" id="IPR027359">
    <property type="entry name" value="Volt_channel_dom_sf"/>
</dbReference>
<protein>
    <recommendedName>
        <fullName evidence="7">EF-hand domain-containing protein</fullName>
    </recommendedName>
</protein>
<keyword evidence="3" id="KW-0106">Calcium</keyword>
<feature type="transmembrane region" description="Helical" evidence="6">
    <location>
        <begin position="112"/>
        <end position="132"/>
    </location>
</feature>
<dbReference type="PANTHER" id="PTHR10037">
    <property type="entry name" value="VOLTAGE-GATED CATION CHANNEL CALCIUM AND SODIUM"/>
    <property type="match status" value="1"/>
</dbReference>
<comment type="caution">
    <text evidence="8">The sequence shown here is derived from an EMBL/GenBank/DDBJ whole genome shotgun (WGS) entry which is preliminary data.</text>
</comment>
<dbReference type="PANTHER" id="PTHR10037:SF62">
    <property type="entry name" value="SODIUM CHANNEL PROTEIN 60E"/>
    <property type="match status" value="1"/>
</dbReference>
<dbReference type="InterPro" id="IPR018247">
    <property type="entry name" value="EF_Hand_1_Ca_BS"/>
</dbReference>
<dbReference type="CDD" id="cd00051">
    <property type="entry name" value="EFh"/>
    <property type="match status" value="1"/>
</dbReference>
<dbReference type="AlphaFoldDB" id="A0A813JBQ5"/>
<accession>A0A813JBQ5</accession>
<dbReference type="PROSITE" id="PS00018">
    <property type="entry name" value="EF_HAND_1"/>
    <property type="match status" value="2"/>
</dbReference>
<keyword evidence="5 6" id="KW-0472">Membrane</keyword>